<name>A0ABX2FZL8_9BURK</name>
<gene>
    <name evidence="1" type="ORF">HNQ01_000935</name>
</gene>
<dbReference type="Proteomes" id="UP001516061">
    <property type="component" value="Unassembled WGS sequence"/>
</dbReference>
<proteinExistence type="predicted"/>
<dbReference type="EMBL" id="JABSNM010000003">
    <property type="protein sequence ID" value="NRT55225.1"/>
    <property type="molecule type" value="Genomic_DNA"/>
</dbReference>
<comment type="caution">
    <text evidence="1">The sequence shown here is derived from an EMBL/GenBank/DDBJ whole genome shotgun (WGS) entry which is preliminary data.</text>
</comment>
<organism evidence="1 2">
    <name type="scientific">Sphaerotilus uruguayifluvii</name>
    <dbReference type="NCBI Taxonomy" id="2735897"/>
    <lineage>
        <taxon>Bacteria</taxon>
        <taxon>Pseudomonadati</taxon>
        <taxon>Pseudomonadota</taxon>
        <taxon>Betaproteobacteria</taxon>
        <taxon>Burkholderiales</taxon>
        <taxon>Sphaerotilaceae</taxon>
        <taxon>Sphaerotilus</taxon>
    </lineage>
</organism>
<evidence type="ECO:0000313" key="2">
    <source>
        <dbReference type="Proteomes" id="UP001516061"/>
    </source>
</evidence>
<reference evidence="1 2" key="1">
    <citation type="submission" date="2020-05" db="EMBL/GenBank/DDBJ databases">
        <title>Genomic Encyclopedia of Type Strains, Phase IV (KMG-V): Genome sequencing to study the core and pangenomes of soil and plant-associated prokaryotes.</title>
        <authorList>
            <person name="Whitman W."/>
        </authorList>
    </citation>
    <scope>NUCLEOTIDE SEQUENCE [LARGE SCALE GENOMIC DNA]</scope>
    <source>
        <strain evidence="1 2">C29</strain>
    </source>
</reference>
<keyword evidence="2" id="KW-1185">Reference proteome</keyword>
<protein>
    <submittedName>
        <fullName evidence="1">Uncharacterized protein</fullName>
    </submittedName>
</protein>
<sequence length="42" mass="4636">MPAKAGTHDGPRLWLLWLLRAWVLAFARMTVAVAMAVATADR</sequence>
<evidence type="ECO:0000313" key="1">
    <source>
        <dbReference type="EMBL" id="NRT55225.1"/>
    </source>
</evidence>
<accession>A0ABX2FZL8</accession>